<evidence type="ECO:0000256" key="12">
    <source>
        <dbReference type="ARBA" id="ARBA00035727"/>
    </source>
</evidence>
<accession>A0A845UZR3</accession>
<name>A0A845UZR3_9GAMM</name>
<evidence type="ECO:0000256" key="1">
    <source>
        <dbReference type="ARBA" id="ARBA00004377"/>
    </source>
</evidence>
<dbReference type="PANTHER" id="PTHR39579">
    <property type="entry name" value="INNER MEMBRANE PROTEIN YHCB"/>
    <property type="match status" value="1"/>
</dbReference>
<feature type="compositionally biased region" description="Acidic residues" evidence="13">
    <location>
        <begin position="192"/>
        <end position="201"/>
    </location>
</feature>
<keyword evidence="15" id="KW-1185">Reference proteome</keyword>
<dbReference type="PANTHER" id="PTHR39579:SF1">
    <property type="entry name" value="INNER MEMBRANE PROTEIN YHCB"/>
    <property type="match status" value="1"/>
</dbReference>
<evidence type="ECO:0000313" key="14">
    <source>
        <dbReference type="EMBL" id="NDY94546.1"/>
    </source>
</evidence>
<evidence type="ECO:0000256" key="7">
    <source>
        <dbReference type="ARBA" id="ARBA00022989"/>
    </source>
</evidence>
<protein>
    <recommendedName>
        <fullName evidence="11">Z-ring associated protein G</fullName>
    </recommendedName>
    <alternativeName>
        <fullName evidence="12">Cell division protein ZapG</fullName>
    </alternativeName>
</protein>
<gene>
    <name evidence="14" type="ORF">G3I74_02210</name>
</gene>
<dbReference type="RefSeq" id="WP_164209870.1">
    <property type="nucleotide sequence ID" value="NZ_JAAGSC010000031.1"/>
</dbReference>
<dbReference type="Proteomes" id="UP000484885">
    <property type="component" value="Unassembled WGS sequence"/>
</dbReference>
<evidence type="ECO:0000256" key="8">
    <source>
        <dbReference type="ARBA" id="ARBA00023136"/>
    </source>
</evidence>
<dbReference type="EMBL" id="JAAGSC010000031">
    <property type="protein sequence ID" value="NDY94546.1"/>
    <property type="molecule type" value="Genomic_DNA"/>
</dbReference>
<keyword evidence="5" id="KW-0812">Transmembrane</keyword>
<keyword evidence="2" id="KW-1003">Cell membrane</keyword>
<evidence type="ECO:0000256" key="5">
    <source>
        <dbReference type="ARBA" id="ARBA00022692"/>
    </source>
</evidence>
<proteinExistence type="inferred from homology"/>
<evidence type="ECO:0000256" key="6">
    <source>
        <dbReference type="ARBA" id="ARBA00022960"/>
    </source>
</evidence>
<dbReference type="GO" id="GO:0005886">
    <property type="term" value="C:plasma membrane"/>
    <property type="evidence" value="ECO:0007669"/>
    <property type="project" value="UniProtKB-SubCell"/>
</dbReference>
<dbReference type="InterPro" id="IPR009386">
    <property type="entry name" value="ZapG-like"/>
</dbReference>
<dbReference type="Pfam" id="PF06295">
    <property type="entry name" value="ZapG-like"/>
    <property type="match status" value="1"/>
</dbReference>
<evidence type="ECO:0000256" key="4">
    <source>
        <dbReference type="ARBA" id="ARBA00022618"/>
    </source>
</evidence>
<sequence>MWAGITGVIIGLLIGGTAVAIWLKKRGGAGESVASLKRENAQFREEVNEHFVQTAELINQLTDSYKAVFDHLSEGAEKLVEPDVVRDRMPQVTDEEVRLKRIGSPRAVDETDQAAAAGSNPVQDEEPEPAQTPDGGSSDAEQPDEARKEGAEHDSEQSASAEEPKPSEDFEESEKPEESSQEPSETKHAESDDQPAPDDDEKDRHRGA</sequence>
<evidence type="ECO:0000256" key="9">
    <source>
        <dbReference type="ARBA" id="ARBA00023306"/>
    </source>
</evidence>
<feature type="region of interest" description="Disordered" evidence="13">
    <location>
        <begin position="96"/>
        <end position="208"/>
    </location>
</feature>
<dbReference type="GO" id="GO:0051301">
    <property type="term" value="P:cell division"/>
    <property type="evidence" value="ECO:0007669"/>
    <property type="project" value="UniProtKB-KW"/>
</dbReference>
<reference evidence="14 15" key="1">
    <citation type="submission" date="2020-02" db="EMBL/GenBank/DDBJ databases">
        <authorList>
            <person name="Zhang X.-Y."/>
        </authorList>
    </citation>
    <scope>NUCLEOTIDE SEQUENCE [LARGE SCALE GENOMIC DNA]</scope>
    <source>
        <strain evidence="14 15">C33</strain>
    </source>
</reference>
<feature type="compositionally biased region" description="Basic and acidic residues" evidence="13">
    <location>
        <begin position="144"/>
        <end position="168"/>
    </location>
</feature>
<comment type="caution">
    <text evidence="14">The sequence shown here is derived from an EMBL/GenBank/DDBJ whole genome shotgun (WGS) entry which is preliminary data.</text>
</comment>
<evidence type="ECO:0000256" key="13">
    <source>
        <dbReference type="SAM" id="MobiDB-lite"/>
    </source>
</evidence>
<evidence type="ECO:0000256" key="11">
    <source>
        <dbReference type="ARBA" id="ARBA00035703"/>
    </source>
</evidence>
<comment type="similarity">
    <text evidence="10">Belongs to the ZapG family.</text>
</comment>
<comment type="subcellular location">
    <subcellularLocation>
        <location evidence="1">Cell inner membrane</location>
        <topology evidence="1">Single-pass membrane protein</topology>
    </subcellularLocation>
</comment>
<keyword evidence="9" id="KW-0131">Cell cycle</keyword>
<dbReference type="AlphaFoldDB" id="A0A845UZR3"/>
<evidence type="ECO:0000256" key="10">
    <source>
        <dbReference type="ARBA" id="ARBA00035657"/>
    </source>
</evidence>
<keyword evidence="6" id="KW-0133">Cell shape</keyword>
<evidence type="ECO:0000256" key="3">
    <source>
        <dbReference type="ARBA" id="ARBA00022519"/>
    </source>
</evidence>
<dbReference type="GO" id="GO:0008360">
    <property type="term" value="P:regulation of cell shape"/>
    <property type="evidence" value="ECO:0007669"/>
    <property type="project" value="UniProtKB-KW"/>
</dbReference>
<keyword evidence="7" id="KW-1133">Transmembrane helix</keyword>
<keyword evidence="8" id="KW-0472">Membrane</keyword>
<keyword evidence="4" id="KW-0132">Cell division</keyword>
<keyword evidence="3" id="KW-0997">Cell inner membrane</keyword>
<organism evidence="14 15">
    <name type="scientific">Wenzhouxiangella limi</name>
    <dbReference type="NCBI Taxonomy" id="2707351"/>
    <lineage>
        <taxon>Bacteria</taxon>
        <taxon>Pseudomonadati</taxon>
        <taxon>Pseudomonadota</taxon>
        <taxon>Gammaproteobacteria</taxon>
        <taxon>Chromatiales</taxon>
        <taxon>Wenzhouxiangellaceae</taxon>
        <taxon>Wenzhouxiangella</taxon>
    </lineage>
</organism>
<evidence type="ECO:0000313" key="15">
    <source>
        <dbReference type="Proteomes" id="UP000484885"/>
    </source>
</evidence>
<evidence type="ECO:0000256" key="2">
    <source>
        <dbReference type="ARBA" id="ARBA00022475"/>
    </source>
</evidence>